<organism evidence="1 2">
    <name type="scientific">Stomoxys calcitrans</name>
    <name type="common">Stable fly</name>
    <name type="synonym">Conops calcitrans</name>
    <dbReference type="NCBI Taxonomy" id="35570"/>
    <lineage>
        <taxon>Eukaryota</taxon>
        <taxon>Metazoa</taxon>
        <taxon>Ecdysozoa</taxon>
        <taxon>Arthropoda</taxon>
        <taxon>Hexapoda</taxon>
        <taxon>Insecta</taxon>
        <taxon>Pterygota</taxon>
        <taxon>Neoptera</taxon>
        <taxon>Endopterygota</taxon>
        <taxon>Diptera</taxon>
        <taxon>Brachycera</taxon>
        <taxon>Muscomorpha</taxon>
        <taxon>Muscoidea</taxon>
        <taxon>Muscidae</taxon>
        <taxon>Stomoxys</taxon>
    </lineage>
</organism>
<sequence>MEKSHQLSELGFIDYQKPLNNQRDMRTSTYLATRYMNDAVLENTIHPRFEESRPYGEDPTLNKISEYMENYEWKYGDPYEVSSPSLDTINHIKPFYECQMKFLNRPMMPAASVSHSDYLWHPEPEREPIISLHLPTPVAASAVAIDRAKPGYAKYLDSAATTSRLDYCHRTPEDVMSGIAANDNITFWNWKKLGNQNKKVYPEQDSQQCDELPSNDCVKRRSEFPSQVNAVPNSGMTTEVRDNYVNPYKIDLEYDSTLIRNNVVYSAVEPFPSKSEYTILGSGHSTHQFL</sequence>
<protein>
    <submittedName>
        <fullName evidence="1">Uncharacterized protein</fullName>
    </submittedName>
</protein>
<name>A0A1I8Q720_STOCA</name>
<dbReference type="Proteomes" id="UP000095300">
    <property type="component" value="Unassembled WGS sequence"/>
</dbReference>
<dbReference type="OrthoDB" id="382863at2759"/>
<dbReference type="EnsemblMetazoa" id="SCAU014489-RA">
    <property type="protein sequence ID" value="SCAU014489-PA"/>
    <property type="gene ID" value="SCAU014489"/>
</dbReference>
<evidence type="ECO:0000313" key="1">
    <source>
        <dbReference type="EnsemblMetazoa" id="SCAU014489-PA"/>
    </source>
</evidence>
<dbReference type="KEGG" id="scac:106083806"/>
<dbReference type="VEuPathDB" id="VectorBase:SCAU014489"/>
<keyword evidence="2" id="KW-1185">Reference proteome</keyword>
<reference evidence="1" key="1">
    <citation type="submission" date="2020-05" db="UniProtKB">
        <authorList>
            <consortium name="EnsemblMetazoa"/>
        </authorList>
    </citation>
    <scope>IDENTIFICATION</scope>
    <source>
        <strain evidence="1">USDA</strain>
    </source>
</reference>
<accession>A0A1I8Q720</accession>
<evidence type="ECO:0000313" key="2">
    <source>
        <dbReference type="Proteomes" id="UP000095300"/>
    </source>
</evidence>
<dbReference type="AlphaFoldDB" id="A0A1I8Q720"/>
<gene>
    <name evidence="1" type="primary">106083806</name>
</gene>
<proteinExistence type="predicted"/>